<dbReference type="RefSeq" id="WP_066245189.1">
    <property type="nucleotide sequence ID" value="NZ_LSGP01000025.1"/>
</dbReference>
<keyword evidence="1" id="KW-0472">Membrane</keyword>
<proteinExistence type="predicted"/>
<gene>
    <name evidence="2" type="ORF">AXX12_14785</name>
</gene>
<feature type="transmembrane region" description="Helical" evidence="1">
    <location>
        <begin position="20"/>
        <end position="38"/>
    </location>
</feature>
<sequence>MSKDSAILIETSQVHKKNRIVIGIAILAFGLLFAFSVYKWVVVGVQQPIEIFFNLMFIYVLIERAQAKYICEIGKKTIRITKKSLLGSKTYEVDYKDINGIYKYKTGLVHVVKFRRTYRLNSALDNRLVWAMAYEAPGKGGKVENHRIFFKASDELLNLLDEKMPNRVRLTEEQVALKILKK</sequence>
<dbReference type="EMBL" id="LSGP01000025">
    <property type="protein sequence ID" value="KYZ75409.1"/>
    <property type="molecule type" value="Genomic_DNA"/>
</dbReference>
<dbReference type="AlphaFoldDB" id="A0A154BN99"/>
<evidence type="ECO:0000313" key="2">
    <source>
        <dbReference type="EMBL" id="KYZ75409.1"/>
    </source>
</evidence>
<dbReference type="Proteomes" id="UP000076268">
    <property type="component" value="Unassembled WGS sequence"/>
</dbReference>
<dbReference type="OrthoDB" id="1680837at2"/>
<keyword evidence="1" id="KW-1133">Transmembrane helix</keyword>
<keyword evidence="3" id="KW-1185">Reference proteome</keyword>
<evidence type="ECO:0008006" key="4">
    <source>
        <dbReference type="Google" id="ProtNLM"/>
    </source>
</evidence>
<organism evidence="2 3">
    <name type="scientific">Anaerosporomusa subterranea</name>
    <dbReference type="NCBI Taxonomy" id="1794912"/>
    <lineage>
        <taxon>Bacteria</taxon>
        <taxon>Bacillati</taxon>
        <taxon>Bacillota</taxon>
        <taxon>Negativicutes</taxon>
        <taxon>Acetonemataceae</taxon>
        <taxon>Anaerosporomusa</taxon>
    </lineage>
</organism>
<evidence type="ECO:0000256" key="1">
    <source>
        <dbReference type="SAM" id="Phobius"/>
    </source>
</evidence>
<reference evidence="2 3" key="1">
    <citation type="submission" date="2016-02" db="EMBL/GenBank/DDBJ databases">
        <title>Anaerosporomusa subterraneum gen. nov., sp. nov., a spore-forming obligate anaerobe isolated from saprolite.</title>
        <authorList>
            <person name="Choi J.K."/>
            <person name="Shah M."/>
            <person name="Yee N."/>
        </authorList>
    </citation>
    <scope>NUCLEOTIDE SEQUENCE [LARGE SCALE GENOMIC DNA]</scope>
    <source>
        <strain evidence="2 3">RU4</strain>
    </source>
</reference>
<dbReference type="STRING" id="1794912.AXX12_14785"/>
<evidence type="ECO:0000313" key="3">
    <source>
        <dbReference type="Proteomes" id="UP000076268"/>
    </source>
</evidence>
<name>A0A154BN99_ANASB</name>
<protein>
    <recommendedName>
        <fullName evidence="4">DUF304 domain-containing protein</fullName>
    </recommendedName>
</protein>
<comment type="caution">
    <text evidence="2">The sequence shown here is derived from an EMBL/GenBank/DDBJ whole genome shotgun (WGS) entry which is preliminary data.</text>
</comment>
<accession>A0A154BN99</accession>
<keyword evidence="1" id="KW-0812">Transmembrane</keyword>